<feature type="domain" description="Thioredoxin" evidence="14">
    <location>
        <begin position="2"/>
        <end position="154"/>
    </location>
</feature>
<dbReference type="EC" id="1.11.1.24" evidence="3"/>
<dbReference type="EMBL" id="CP016893">
    <property type="protein sequence ID" value="AST56274.1"/>
    <property type="molecule type" value="Genomic_DNA"/>
</dbReference>
<dbReference type="InterPro" id="IPR013766">
    <property type="entry name" value="Thioredoxin_domain"/>
</dbReference>
<keyword evidence="8" id="KW-0676">Redox-active center</keyword>
<comment type="subunit">
    <text evidence="2">Monomer.</text>
</comment>
<evidence type="ECO:0000256" key="1">
    <source>
        <dbReference type="ARBA" id="ARBA00003330"/>
    </source>
</evidence>
<sequence>MIELEKEAPDFTLKSSDGNDVSLSDFKGKKVVLYFYPKDNTPGCTKEACQFRDNINTVKNKDAVILGVSLDDIESHKKFIEKFNLPFILLSDSDAKVSTEYGVYKEKNMYGKKKMGIERSTFIIDKKGIVKKIFRKVKVDGHVDEILEVLDNID</sequence>
<organism evidence="15 17">
    <name type="scientific">Thermoanaerobacterium thermosaccharolyticum</name>
    <name type="common">Clostridium thermosaccharolyticum</name>
    <dbReference type="NCBI Taxonomy" id="1517"/>
    <lineage>
        <taxon>Bacteria</taxon>
        <taxon>Bacillati</taxon>
        <taxon>Bacillota</taxon>
        <taxon>Clostridia</taxon>
        <taxon>Thermoanaerobacterales</taxon>
        <taxon>Thermoanaerobacteraceae</taxon>
        <taxon>Thermoanaerobacterium</taxon>
    </lineage>
</organism>
<evidence type="ECO:0000256" key="11">
    <source>
        <dbReference type="ARBA" id="ARBA00041373"/>
    </source>
</evidence>
<evidence type="ECO:0000256" key="4">
    <source>
        <dbReference type="ARBA" id="ARBA00022559"/>
    </source>
</evidence>
<dbReference type="GO" id="GO:0005737">
    <property type="term" value="C:cytoplasm"/>
    <property type="evidence" value="ECO:0007669"/>
    <property type="project" value="TreeGrafter"/>
</dbReference>
<evidence type="ECO:0000259" key="14">
    <source>
        <dbReference type="PROSITE" id="PS51352"/>
    </source>
</evidence>
<dbReference type="AlphaFoldDB" id="A0A223HVG8"/>
<dbReference type="InterPro" id="IPR050924">
    <property type="entry name" value="Peroxiredoxin_BCP/PrxQ"/>
</dbReference>
<dbReference type="Proteomes" id="UP000214975">
    <property type="component" value="Chromosome"/>
</dbReference>
<evidence type="ECO:0000256" key="9">
    <source>
        <dbReference type="ARBA" id="ARBA00032824"/>
    </source>
</evidence>
<reference evidence="15 17" key="1">
    <citation type="submission" date="2016-08" db="EMBL/GenBank/DDBJ databases">
        <title>A novel genetic cassette of butanologenic Thermoanaerobacterium thermosaccharolyticum that directly convert cellulose to butanol.</title>
        <authorList>
            <person name="Li T."/>
            <person name="He J."/>
        </authorList>
    </citation>
    <scope>NUCLEOTIDE SEQUENCE [LARGE SCALE GENOMIC DNA]</scope>
    <source>
        <strain evidence="15 17">TG57</strain>
    </source>
</reference>
<dbReference type="PROSITE" id="PS51352">
    <property type="entry name" value="THIOREDOXIN_2"/>
    <property type="match status" value="1"/>
</dbReference>
<evidence type="ECO:0000256" key="13">
    <source>
        <dbReference type="PIRSR" id="PIRSR000239-1"/>
    </source>
</evidence>
<dbReference type="NCBIfam" id="NF006960">
    <property type="entry name" value="PRK09437.1"/>
    <property type="match status" value="1"/>
</dbReference>
<dbReference type="EMBL" id="CP016893">
    <property type="protein sequence ID" value="AST59222.1"/>
    <property type="molecule type" value="Genomic_DNA"/>
</dbReference>
<dbReference type="Pfam" id="PF00578">
    <property type="entry name" value="AhpC-TSA"/>
    <property type="match status" value="1"/>
</dbReference>
<name>A0A223HVG8_THETR</name>
<keyword evidence="4" id="KW-0575">Peroxidase</keyword>
<evidence type="ECO:0000313" key="17">
    <source>
        <dbReference type="Proteomes" id="UP000214975"/>
    </source>
</evidence>
<evidence type="ECO:0000256" key="6">
    <source>
        <dbReference type="ARBA" id="ARBA00023002"/>
    </source>
</evidence>
<proteinExistence type="inferred from homology"/>
<comment type="catalytic activity">
    <reaction evidence="12">
        <text>a hydroperoxide + [thioredoxin]-dithiol = an alcohol + [thioredoxin]-disulfide + H2O</text>
        <dbReference type="Rhea" id="RHEA:62620"/>
        <dbReference type="Rhea" id="RHEA-COMP:10698"/>
        <dbReference type="Rhea" id="RHEA-COMP:10700"/>
        <dbReference type="ChEBI" id="CHEBI:15377"/>
        <dbReference type="ChEBI" id="CHEBI:29950"/>
        <dbReference type="ChEBI" id="CHEBI:30879"/>
        <dbReference type="ChEBI" id="CHEBI:35924"/>
        <dbReference type="ChEBI" id="CHEBI:50058"/>
        <dbReference type="EC" id="1.11.1.24"/>
    </reaction>
</comment>
<evidence type="ECO:0000256" key="5">
    <source>
        <dbReference type="ARBA" id="ARBA00022862"/>
    </source>
</evidence>
<evidence type="ECO:0000256" key="2">
    <source>
        <dbReference type="ARBA" id="ARBA00011245"/>
    </source>
</evidence>
<evidence type="ECO:0000313" key="15">
    <source>
        <dbReference type="EMBL" id="AST56274.1"/>
    </source>
</evidence>
<keyword evidence="5" id="KW-0049">Antioxidant</keyword>
<feature type="active site" description="Cysteine sulfenic acid (-SOH) intermediate; for peroxidase activity" evidence="13">
    <location>
        <position position="44"/>
    </location>
</feature>
<dbReference type="PANTHER" id="PTHR42801:SF4">
    <property type="entry name" value="AHPC_TSA FAMILY PROTEIN"/>
    <property type="match status" value="1"/>
</dbReference>
<dbReference type="FunFam" id="3.40.30.10:FF:000007">
    <property type="entry name" value="Thioredoxin-dependent thiol peroxidase"/>
    <property type="match status" value="1"/>
</dbReference>
<evidence type="ECO:0000256" key="7">
    <source>
        <dbReference type="ARBA" id="ARBA00023157"/>
    </source>
</evidence>
<dbReference type="GO" id="GO:0045454">
    <property type="term" value="P:cell redox homeostasis"/>
    <property type="evidence" value="ECO:0007669"/>
    <property type="project" value="TreeGrafter"/>
</dbReference>
<dbReference type="RefSeq" id="WP_094396621.1">
    <property type="nucleotide sequence ID" value="NZ_CP016893.1"/>
</dbReference>
<dbReference type="InterPro" id="IPR024706">
    <property type="entry name" value="Peroxiredoxin_AhpC-typ"/>
</dbReference>
<dbReference type="GO" id="GO:0008379">
    <property type="term" value="F:thioredoxin peroxidase activity"/>
    <property type="evidence" value="ECO:0007669"/>
    <property type="project" value="TreeGrafter"/>
</dbReference>
<dbReference type="PANTHER" id="PTHR42801">
    <property type="entry name" value="THIOREDOXIN-DEPENDENT PEROXIDE REDUCTASE"/>
    <property type="match status" value="1"/>
</dbReference>
<keyword evidence="6" id="KW-0560">Oxidoreductase</keyword>
<dbReference type="PIRSF" id="PIRSF000239">
    <property type="entry name" value="AHPC"/>
    <property type="match status" value="1"/>
</dbReference>
<comment type="function">
    <text evidence="1">Thiol-specific peroxidase that catalyzes the reduction of hydrogen peroxide and organic hydroperoxides to water and alcohols, respectively. Plays a role in cell protection against oxidative stress by detoxifying peroxides and as sensor of hydrogen peroxide-mediated signaling events.</text>
</comment>
<dbReference type="InterPro" id="IPR036249">
    <property type="entry name" value="Thioredoxin-like_sf"/>
</dbReference>
<dbReference type="GO" id="GO:0034599">
    <property type="term" value="P:cellular response to oxidative stress"/>
    <property type="evidence" value="ECO:0007669"/>
    <property type="project" value="TreeGrafter"/>
</dbReference>
<protein>
    <recommendedName>
        <fullName evidence="3">thioredoxin-dependent peroxiredoxin</fullName>
        <ecNumber evidence="3">1.11.1.24</ecNumber>
    </recommendedName>
    <alternativeName>
        <fullName evidence="11">Bacterioferritin comigratory protein</fullName>
    </alternativeName>
    <alternativeName>
        <fullName evidence="9">Thioredoxin peroxidase</fullName>
    </alternativeName>
</protein>
<keyword evidence="7" id="KW-1015">Disulfide bond</keyword>
<dbReference type="InterPro" id="IPR000866">
    <property type="entry name" value="AhpC/TSA"/>
</dbReference>
<gene>
    <name evidence="15" type="ORF">Thert_00011</name>
    <name evidence="16" type="ORF">Thert_03512</name>
</gene>
<evidence type="ECO:0000256" key="10">
    <source>
        <dbReference type="ARBA" id="ARBA00038489"/>
    </source>
</evidence>
<evidence type="ECO:0000313" key="16">
    <source>
        <dbReference type="EMBL" id="AST59222.1"/>
    </source>
</evidence>
<accession>A0A223HVG8</accession>
<dbReference type="Gene3D" id="3.40.30.10">
    <property type="entry name" value="Glutaredoxin"/>
    <property type="match status" value="1"/>
</dbReference>
<comment type="similarity">
    <text evidence="10">Belongs to the peroxiredoxin family. BCP/PrxQ subfamily.</text>
</comment>
<evidence type="ECO:0000256" key="3">
    <source>
        <dbReference type="ARBA" id="ARBA00013017"/>
    </source>
</evidence>
<evidence type="ECO:0000256" key="8">
    <source>
        <dbReference type="ARBA" id="ARBA00023284"/>
    </source>
</evidence>
<dbReference type="CDD" id="cd03017">
    <property type="entry name" value="PRX_BCP"/>
    <property type="match status" value="1"/>
</dbReference>
<dbReference type="SUPFAM" id="SSF52833">
    <property type="entry name" value="Thioredoxin-like"/>
    <property type="match status" value="1"/>
</dbReference>
<evidence type="ECO:0000256" key="12">
    <source>
        <dbReference type="ARBA" id="ARBA00049091"/>
    </source>
</evidence>